<protein>
    <submittedName>
        <fullName evidence="3">DUF3823 domain-containing protein</fullName>
    </submittedName>
</protein>
<dbReference type="OrthoDB" id="1433240at2"/>
<name>A0A3N0EV60_SINP1</name>
<comment type="caution">
    <text evidence="3">The sequence shown here is derived from an EMBL/GenBank/DDBJ whole genome shotgun (WGS) entry which is preliminary data.</text>
</comment>
<dbReference type="InterPro" id="IPR024278">
    <property type="entry name" value="DUF3823_N"/>
</dbReference>
<dbReference type="AlphaFoldDB" id="A0A3N0EV60"/>
<keyword evidence="4" id="KW-1185">Reference proteome</keyword>
<evidence type="ECO:0000313" key="3">
    <source>
        <dbReference type="EMBL" id="RNL91763.1"/>
    </source>
</evidence>
<dbReference type="Pfam" id="PF12866">
    <property type="entry name" value="DUF3823"/>
    <property type="match status" value="1"/>
</dbReference>
<organism evidence="3 4">
    <name type="scientific">Sinomicrobium pectinilyticum</name>
    <dbReference type="NCBI Taxonomy" id="1084421"/>
    <lineage>
        <taxon>Bacteria</taxon>
        <taxon>Pseudomonadati</taxon>
        <taxon>Bacteroidota</taxon>
        <taxon>Flavobacteriia</taxon>
        <taxon>Flavobacteriales</taxon>
        <taxon>Flavobacteriaceae</taxon>
        <taxon>Sinomicrobium</taxon>
    </lineage>
</organism>
<dbReference type="Proteomes" id="UP000267469">
    <property type="component" value="Unassembled WGS sequence"/>
</dbReference>
<feature type="domain" description="DUF3823" evidence="2">
    <location>
        <begin position="134"/>
        <end position="234"/>
    </location>
</feature>
<gene>
    <name evidence="3" type="ORF">ED312_03945</name>
</gene>
<reference evidence="3 4" key="1">
    <citation type="submission" date="2018-10" db="EMBL/GenBank/DDBJ databases">
        <title>Sinomicrobium pectinilyticum sp. nov., a pectinase-producing bacterium isolated from alkaline and saline soil, and emended description of the genus Sinomicrobium.</title>
        <authorList>
            <person name="Cheng B."/>
            <person name="Li C."/>
            <person name="Lai Q."/>
            <person name="Du M."/>
            <person name="Shao Z."/>
            <person name="Xu P."/>
            <person name="Yang C."/>
        </authorList>
    </citation>
    <scope>NUCLEOTIDE SEQUENCE [LARGE SCALE GENOMIC DNA]</scope>
    <source>
        <strain evidence="3 4">5DNS001</strain>
    </source>
</reference>
<evidence type="ECO:0000313" key="4">
    <source>
        <dbReference type="Proteomes" id="UP000267469"/>
    </source>
</evidence>
<proteinExistence type="predicted"/>
<dbReference type="Pfam" id="PF18003">
    <property type="entry name" value="DUF3823_C"/>
    <property type="match status" value="1"/>
</dbReference>
<dbReference type="Gene3D" id="2.60.40.1120">
    <property type="entry name" value="Carboxypeptidase-like, regulatory domain"/>
    <property type="match status" value="1"/>
</dbReference>
<accession>A0A3N0EV60</accession>
<dbReference type="EMBL" id="RJTM01000024">
    <property type="protein sequence ID" value="RNL91763.1"/>
    <property type="molecule type" value="Genomic_DNA"/>
</dbReference>
<sequence>MLTLYLSKTRFIKNLIIMKRIIFFITIISGLSSCEYDNYDPPQSELSGRLLYEGDPVGVRQGINIFQLYEPGWENFEPIGLNVKQDGTFSARLFDGDYQLVLIDGNGPWVNQSDTIDIRVDGNREMDVAVEPFFMVRNENFEIEGSTLKISFDIEQVVESADLQFVSLYIGKTMLVDNQFNANEKRLPSGGIEDLDETISMEMDISGIDQEFLFARIGIKTKGSPELIFSEAEKITF</sequence>
<dbReference type="InterPro" id="IPR041186">
    <property type="entry name" value="DUF3823_C"/>
</dbReference>
<evidence type="ECO:0000259" key="2">
    <source>
        <dbReference type="Pfam" id="PF18003"/>
    </source>
</evidence>
<feature type="domain" description="DUF3823" evidence="1">
    <location>
        <begin position="44"/>
        <end position="130"/>
    </location>
</feature>
<dbReference type="Gene3D" id="2.60.40.2060">
    <property type="match status" value="1"/>
</dbReference>
<evidence type="ECO:0000259" key="1">
    <source>
        <dbReference type="Pfam" id="PF12866"/>
    </source>
</evidence>